<comment type="catalytic activity">
    <reaction evidence="4">
        <text>a D-aminoacyl-tRNA + H2O = a tRNA + a D-alpha-amino acid + H(+)</text>
        <dbReference type="Rhea" id="RHEA:13953"/>
        <dbReference type="Rhea" id="RHEA-COMP:10123"/>
        <dbReference type="Rhea" id="RHEA-COMP:10124"/>
        <dbReference type="ChEBI" id="CHEBI:15377"/>
        <dbReference type="ChEBI" id="CHEBI:15378"/>
        <dbReference type="ChEBI" id="CHEBI:59871"/>
        <dbReference type="ChEBI" id="CHEBI:78442"/>
        <dbReference type="ChEBI" id="CHEBI:79333"/>
        <dbReference type="EC" id="3.1.1.96"/>
    </reaction>
</comment>
<dbReference type="FunFam" id="3.50.80.10:FF:000001">
    <property type="entry name" value="D-aminoacyl-tRNA deacylase"/>
    <property type="match status" value="1"/>
</dbReference>
<evidence type="ECO:0000313" key="5">
    <source>
        <dbReference type="EMBL" id="SDN29229.1"/>
    </source>
</evidence>
<dbReference type="GO" id="GO:0051500">
    <property type="term" value="F:D-tyrosyl-tRNA(Tyr) deacylase activity"/>
    <property type="evidence" value="ECO:0007669"/>
    <property type="project" value="TreeGrafter"/>
</dbReference>
<dbReference type="GO" id="GO:0019478">
    <property type="term" value="P:D-amino acid catabolic process"/>
    <property type="evidence" value="ECO:0007669"/>
    <property type="project" value="UniProtKB-UniRule"/>
</dbReference>
<evidence type="ECO:0000256" key="2">
    <source>
        <dbReference type="ARBA" id="ARBA00022555"/>
    </source>
</evidence>
<keyword evidence="4" id="KW-0694">RNA-binding</keyword>
<comment type="domain">
    <text evidence="4">A Gly-cisPro motif from one monomer fits into the active site of the other monomer to allow specific chiral rejection of L-amino acids.</text>
</comment>
<dbReference type="InterPro" id="IPR023509">
    <property type="entry name" value="DTD-like_sf"/>
</dbReference>
<evidence type="ECO:0000256" key="1">
    <source>
        <dbReference type="ARBA" id="ARBA00009673"/>
    </source>
</evidence>
<sequence>MRAVIQRVTQASVSIDGKICGEISQGLLLLLGVYQTDTEQEAQLLARKAAELRIFEDAAGKMNLSLADVNGGMLIVSNFTLCADASHGRRPSFIAAARPEQAKPLYEYFVNLVREKGITPVQTGVFGGEMKVSLVNDGPITILLDTDELK</sequence>
<dbReference type="PANTHER" id="PTHR10472:SF5">
    <property type="entry name" value="D-AMINOACYL-TRNA DEACYLASE 1"/>
    <property type="match status" value="1"/>
</dbReference>
<dbReference type="GO" id="GO:0106026">
    <property type="term" value="F:Gly-tRNA(Ala) deacylase activity"/>
    <property type="evidence" value="ECO:0007669"/>
    <property type="project" value="UniProtKB-UniRule"/>
</dbReference>
<gene>
    <name evidence="4" type="primary">dtd</name>
    <name evidence="5" type="ORF">SAMN05192585_11548</name>
</gene>
<evidence type="ECO:0000256" key="3">
    <source>
        <dbReference type="ARBA" id="ARBA00022801"/>
    </source>
</evidence>
<dbReference type="Proteomes" id="UP000199182">
    <property type="component" value="Unassembled WGS sequence"/>
</dbReference>
<dbReference type="AlphaFoldDB" id="A0A1H0A6G3"/>
<keyword evidence="3 4" id="KW-0378">Hydrolase</keyword>
<name>A0A1H0A6G3_9FIRM</name>
<proteinExistence type="inferred from homology"/>
<dbReference type="InterPro" id="IPR003732">
    <property type="entry name" value="Daa-tRNA_deacyls_DTD"/>
</dbReference>
<dbReference type="OrthoDB" id="9801395at2"/>
<dbReference type="EMBL" id="FNID01000015">
    <property type="protein sequence ID" value="SDN29229.1"/>
    <property type="molecule type" value="Genomic_DNA"/>
</dbReference>
<accession>A0A1H0A6G3</accession>
<dbReference type="GO" id="GO:0000049">
    <property type="term" value="F:tRNA binding"/>
    <property type="evidence" value="ECO:0007669"/>
    <property type="project" value="UniProtKB-UniRule"/>
</dbReference>
<dbReference type="STRING" id="258515.SAMN05192585_11548"/>
<comment type="catalytic activity">
    <reaction evidence="4">
        <text>glycyl-tRNA(Ala) + H2O = tRNA(Ala) + glycine + H(+)</text>
        <dbReference type="Rhea" id="RHEA:53744"/>
        <dbReference type="Rhea" id="RHEA-COMP:9657"/>
        <dbReference type="Rhea" id="RHEA-COMP:13640"/>
        <dbReference type="ChEBI" id="CHEBI:15377"/>
        <dbReference type="ChEBI" id="CHEBI:15378"/>
        <dbReference type="ChEBI" id="CHEBI:57305"/>
        <dbReference type="ChEBI" id="CHEBI:78442"/>
        <dbReference type="ChEBI" id="CHEBI:78522"/>
    </reaction>
</comment>
<dbReference type="CDD" id="cd00563">
    <property type="entry name" value="Dtyr_deacylase"/>
    <property type="match status" value="1"/>
</dbReference>
<protein>
    <recommendedName>
        <fullName evidence="4">D-aminoacyl-tRNA deacylase</fullName>
        <shortName evidence="4">DTD</shortName>
        <ecNumber evidence="4">3.1.1.96</ecNumber>
    </recommendedName>
    <alternativeName>
        <fullName evidence="4">Gly-tRNA(Ala) deacylase</fullName>
        <ecNumber evidence="4">3.1.1.-</ecNumber>
    </alternativeName>
</protein>
<evidence type="ECO:0000256" key="4">
    <source>
        <dbReference type="HAMAP-Rule" id="MF_00518"/>
    </source>
</evidence>
<dbReference type="SUPFAM" id="SSF69500">
    <property type="entry name" value="DTD-like"/>
    <property type="match status" value="1"/>
</dbReference>
<comment type="subcellular location">
    <subcellularLocation>
        <location evidence="4">Cytoplasm</location>
    </subcellularLocation>
</comment>
<dbReference type="RefSeq" id="WP_092639977.1">
    <property type="nucleotide sequence ID" value="NZ_FNID01000015.1"/>
</dbReference>
<keyword evidence="2 4" id="KW-0820">tRNA-binding</keyword>
<keyword evidence="4" id="KW-0963">Cytoplasm</keyword>
<comment type="subunit">
    <text evidence="4">Homodimer.</text>
</comment>
<dbReference type="Pfam" id="PF02580">
    <property type="entry name" value="Tyr_Deacylase"/>
    <property type="match status" value="1"/>
</dbReference>
<reference evidence="5 6" key="1">
    <citation type="submission" date="2016-10" db="EMBL/GenBank/DDBJ databases">
        <authorList>
            <person name="de Groot N.N."/>
        </authorList>
    </citation>
    <scope>NUCLEOTIDE SEQUENCE [LARGE SCALE GENOMIC DNA]</scope>
    <source>
        <strain evidence="5 6">CGMCC 1.5012</strain>
    </source>
</reference>
<evidence type="ECO:0000313" key="6">
    <source>
        <dbReference type="Proteomes" id="UP000199182"/>
    </source>
</evidence>
<dbReference type="Gene3D" id="3.50.80.10">
    <property type="entry name" value="D-tyrosyl-tRNA(Tyr) deacylase"/>
    <property type="match status" value="1"/>
</dbReference>
<dbReference type="NCBIfam" id="TIGR00256">
    <property type="entry name" value="D-aminoacyl-tRNA deacylase"/>
    <property type="match status" value="1"/>
</dbReference>
<dbReference type="EC" id="3.1.1.-" evidence="4"/>
<dbReference type="EC" id="3.1.1.96" evidence="4"/>
<comment type="function">
    <text evidence="4">An aminoacyl-tRNA editing enzyme that deacylates mischarged D-aminoacyl-tRNAs. Also deacylates mischarged glycyl-tRNA(Ala), protecting cells against glycine mischarging by AlaRS. Acts via tRNA-based rather than protein-based catalysis; rejects L-amino acids rather than detecting D-amino acids in the active site. By recycling D-aminoacyl-tRNA to D-amino acids and free tRNA molecules, this enzyme counteracts the toxicity associated with the formation of D-aminoacyl-tRNA entities in vivo and helps enforce protein L-homochirality.</text>
</comment>
<keyword evidence="6" id="KW-1185">Reference proteome</keyword>
<organism evidence="5 6">
    <name type="scientific">Acetanaerobacterium elongatum</name>
    <dbReference type="NCBI Taxonomy" id="258515"/>
    <lineage>
        <taxon>Bacteria</taxon>
        <taxon>Bacillati</taxon>
        <taxon>Bacillota</taxon>
        <taxon>Clostridia</taxon>
        <taxon>Eubacteriales</taxon>
        <taxon>Oscillospiraceae</taxon>
        <taxon>Acetanaerobacterium</taxon>
    </lineage>
</organism>
<dbReference type="PANTHER" id="PTHR10472">
    <property type="entry name" value="D-TYROSYL-TRNA TYR DEACYLASE"/>
    <property type="match status" value="1"/>
</dbReference>
<dbReference type="GO" id="GO:0005737">
    <property type="term" value="C:cytoplasm"/>
    <property type="evidence" value="ECO:0007669"/>
    <property type="project" value="UniProtKB-SubCell"/>
</dbReference>
<dbReference type="HAMAP" id="MF_00518">
    <property type="entry name" value="Deacylase_Dtd"/>
    <property type="match status" value="1"/>
</dbReference>
<feature type="short sequence motif" description="Gly-cisPro motif, important for rejection of L-amino acids" evidence="4">
    <location>
        <begin position="138"/>
        <end position="139"/>
    </location>
</feature>
<comment type="similarity">
    <text evidence="1 4">Belongs to the DTD family.</text>
</comment>
<dbReference type="GO" id="GO:0043908">
    <property type="term" value="F:Ser(Gly)-tRNA(Ala) hydrolase activity"/>
    <property type="evidence" value="ECO:0007669"/>
    <property type="project" value="UniProtKB-UniRule"/>
</dbReference>